<keyword evidence="9" id="KW-0961">Cell wall biogenesis/degradation</keyword>
<keyword evidence="7" id="KW-1133">Transmembrane helix</keyword>
<name>A0A1F7K946_9BACT</name>
<reference evidence="12 13" key="1">
    <citation type="journal article" date="2016" name="Nat. Commun.">
        <title>Thousands of microbial genomes shed light on interconnected biogeochemical processes in an aquifer system.</title>
        <authorList>
            <person name="Anantharaman K."/>
            <person name="Brown C.T."/>
            <person name="Hug L.A."/>
            <person name="Sharon I."/>
            <person name="Castelle C.J."/>
            <person name="Probst A.J."/>
            <person name="Thomas B.C."/>
            <person name="Singh A."/>
            <person name="Wilkins M.J."/>
            <person name="Karaoz U."/>
            <person name="Brodie E.L."/>
            <person name="Williams K.H."/>
            <person name="Hubbard S.S."/>
            <person name="Banfield J.F."/>
        </authorList>
    </citation>
    <scope>NUCLEOTIDE SEQUENCE [LARGE SCALE GENOMIC DNA]</scope>
</reference>
<feature type="domain" description="Penicillin-binding protein dimerisation" evidence="11">
    <location>
        <begin position="83"/>
        <end position="155"/>
    </location>
</feature>
<keyword evidence="5" id="KW-0133">Cell shape</keyword>
<proteinExistence type="predicted"/>
<accession>A0A1F7K946</accession>
<dbReference type="EMBL" id="MGBG01000022">
    <property type="protein sequence ID" value="OGK64376.1"/>
    <property type="molecule type" value="Genomic_DNA"/>
</dbReference>
<dbReference type="InterPro" id="IPR036138">
    <property type="entry name" value="PBP_dimer_sf"/>
</dbReference>
<keyword evidence="4" id="KW-0812">Transmembrane</keyword>
<feature type="domain" description="Penicillin-binding protein transpeptidase" evidence="10">
    <location>
        <begin position="188"/>
        <end position="505"/>
    </location>
</feature>
<evidence type="ECO:0008006" key="14">
    <source>
        <dbReference type="Google" id="ProtNLM"/>
    </source>
</evidence>
<dbReference type="SUPFAM" id="SSF56601">
    <property type="entry name" value="beta-lactamase/transpeptidase-like"/>
    <property type="match status" value="1"/>
</dbReference>
<dbReference type="InterPro" id="IPR001460">
    <property type="entry name" value="PCN-bd_Tpept"/>
</dbReference>
<dbReference type="Proteomes" id="UP000178450">
    <property type="component" value="Unassembled WGS sequence"/>
</dbReference>
<dbReference type="Gene3D" id="3.90.1310.10">
    <property type="entry name" value="Penicillin-binding protein 2a (Domain 2)"/>
    <property type="match status" value="1"/>
</dbReference>
<keyword evidence="8" id="KW-0472">Membrane</keyword>
<evidence type="ECO:0000256" key="6">
    <source>
        <dbReference type="ARBA" id="ARBA00022984"/>
    </source>
</evidence>
<dbReference type="Pfam" id="PF03717">
    <property type="entry name" value="PBP_dimer"/>
    <property type="match status" value="1"/>
</dbReference>
<comment type="subcellular location">
    <subcellularLocation>
        <location evidence="2">Cell membrane</location>
    </subcellularLocation>
    <subcellularLocation>
        <location evidence="1">Membrane</location>
        <topology evidence="1">Single-pass membrane protein</topology>
    </subcellularLocation>
</comment>
<evidence type="ECO:0000313" key="13">
    <source>
        <dbReference type="Proteomes" id="UP000178450"/>
    </source>
</evidence>
<dbReference type="AlphaFoldDB" id="A0A1F7K946"/>
<comment type="caution">
    <text evidence="12">The sequence shown here is derived from an EMBL/GenBank/DDBJ whole genome shotgun (WGS) entry which is preliminary data.</text>
</comment>
<dbReference type="InterPro" id="IPR005311">
    <property type="entry name" value="PBP_dimer"/>
</dbReference>
<dbReference type="InterPro" id="IPR050515">
    <property type="entry name" value="Beta-lactam/transpept"/>
</dbReference>
<evidence type="ECO:0000256" key="5">
    <source>
        <dbReference type="ARBA" id="ARBA00022960"/>
    </source>
</evidence>
<organism evidence="12 13">
    <name type="scientific">Candidatus Roizmanbacteria bacterium RIFOXYA1_FULL_41_12</name>
    <dbReference type="NCBI Taxonomy" id="1802082"/>
    <lineage>
        <taxon>Bacteria</taxon>
        <taxon>Candidatus Roizmaniibacteriota</taxon>
    </lineage>
</organism>
<dbReference type="SUPFAM" id="SSF56519">
    <property type="entry name" value="Penicillin binding protein dimerisation domain"/>
    <property type="match status" value="1"/>
</dbReference>
<dbReference type="PANTHER" id="PTHR30627">
    <property type="entry name" value="PEPTIDOGLYCAN D,D-TRANSPEPTIDASE"/>
    <property type="match status" value="1"/>
</dbReference>
<dbReference type="Pfam" id="PF00905">
    <property type="entry name" value="Transpeptidase"/>
    <property type="match status" value="1"/>
</dbReference>
<evidence type="ECO:0000259" key="11">
    <source>
        <dbReference type="Pfam" id="PF03717"/>
    </source>
</evidence>
<dbReference type="PANTHER" id="PTHR30627:SF2">
    <property type="entry name" value="PEPTIDOGLYCAN D,D-TRANSPEPTIDASE MRDA"/>
    <property type="match status" value="1"/>
</dbReference>
<dbReference type="InterPro" id="IPR012338">
    <property type="entry name" value="Beta-lactam/transpept-like"/>
</dbReference>
<evidence type="ECO:0000256" key="4">
    <source>
        <dbReference type="ARBA" id="ARBA00022692"/>
    </source>
</evidence>
<evidence type="ECO:0000313" key="12">
    <source>
        <dbReference type="EMBL" id="OGK64376.1"/>
    </source>
</evidence>
<evidence type="ECO:0000256" key="8">
    <source>
        <dbReference type="ARBA" id="ARBA00023136"/>
    </source>
</evidence>
<dbReference type="Gene3D" id="3.40.710.10">
    <property type="entry name" value="DD-peptidase/beta-lactamase superfamily"/>
    <property type="match status" value="1"/>
</dbReference>
<protein>
    <recommendedName>
        <fullName evidence="14">Penicillin-binding protein 2</fullName>
    </recommendedName>
</protein>
<dbReference type="GO" id="GO:0071972">
    <property type="term" value="F:peptidoglycan L,D-transpeptidase activity"/>
    <property type="evidence" value="ECO:0007669"/>
    <property type="project" value="TreeGrafter"/>
</dbReference>
<dbReference type="GO" id="GO:0005886">
    <property type="term" value="C:plasma membrane"/>
    <property type="evidence" value="ECO:0007669"/>
    <property type="project" value="UniProtKB-SubCell"/>
</dbReference>
<dbReference type="GO" id="GO:0009252">
    <property type="term" value="P:peptidoglycan biosynthetic process"/>
    <property type="evidence" value="ECO:0007669"/>
    <property type="project" value="UniProtKB-KW"/>
</dbReference>
<keyword evidence="6" id="KW-0573">Peptidoglycan synthesis</keyword>
<evidence type="ECO:0000256" key="1">
    <source>
        <dbReference type="ARBA" id="ARBA00004167"/>
    </source>
</evidence>
<evidence type="ECO:0000256" key="9">
    <source>
        <dbReference type="ARBA" id="ARBA00023316"/>
    </source>
</evidence>
<sequence length="512" mass="57332">MFNQQGHLYKNRLILAYFVLLSVFLILLQSLFSKTILGHKYYHSLSETNRVKEEKIIAPRGVFLDRDGRLLVVNDKNELYGYSRRYLYPKATAHLLGYLSLPDEVNLQDYSCGAQPLTNQFIGKTGLEKYFECRLRGQLGKAIYETNALGEKTRELARQEPKEGENIKLTVSLKLQKTALKAFGSLKGAAIASNPKTGEILLFHSSPSYNNNQIVRENGLYTQLSQDENKPLFNRLALGLYPPGSVVKPLIALGALENGVITPETQYTDNGIFKLGGVEFGNWYYLQYGKTEGEVDVIKGIKRSNDIFFYHLGVEMGIGEINRWLTKFGLKEQSLQQYFNQSQSLLPNAQWKKQTLNEPWYLGDTVNLSIGQGYLLVNPVQFHVAASIIASNGHKCQLAFDKNSLRHCQDLRFDQKHLDTVIQGMVQACSPGGTGWPLFDYKINGKQWPVACKTGTAESTADGALPHAWFTVFAPVLDPEIVLTVLVENGGEGSEVAAPIAKQILTEFFSQD</sequence>
<evidence type="ECO:0000259" key="10">
    <source>
        <dbReference type="Pfam" id="PF00905"/>
    </source>
</evidence>
<evidence type="ECO:0000256" key="7">
    <source>
        <dbReference type="ARBA" id="ARBA00022989"/>
    </source>
</evidence>
<evidence type="ECO:0000256" key="2">
    <source>
        <dbReference type="ARBA" id="ARBA00004236"/>
    </source>
</evidence>
<dbReference type="GO" id="GO:0071555">
    <property type="term" value="P:cell wall organization"/>
    <property type="evidence" value="ECO:0007669"/>
    <property type="project" value="UniProtKB-KW"/>
</dbReference>
<gene>
    <name evidence="12" type="ORF">A2209_02590</name>
</gene>
<evidence type="ECO:0000256" key="3">
    <source>
        <dbReference type="ARBA" id="ARBA00022475"/>
    </source>
</evidence>
<keyword evidence="3" id="KW-1003">Cell membrane</keyword>
<dbReference type="GO" id="GO:0008360">
    <property type="term" value="P:regulation of cell shape"/>
    <property type="evidence" value="ECO:0007669"/>
    <property type="project" value="UniProtKB-KW"/>
</dbReference>
<dbReference type="GO" id="GO:0008658">
    <property type="term" value="F:penicillin binding"/>
    <property type="evidence" value="ECO:0007669"/>
    <property type="project" value="InterPro"/>
</dbReference>